<reference evidence="23" key="1">
    <citation type="journal article" date="2019" name="Int. J. Syst. Evol. Microbiol.">
        <title>The Global Catalogue of Microorganisms (GCM) 10K type strain sequencing project: providing services to taxonomists for standard genome sequencing and annotation.</title>
        <authorList>
            <consortium name="The Broad Institute Genomics Platform"/>
            <consortium name="The Broad Institute Genome Sequencing Center for Infectious Disease"/>
            <person name="Wu L."/>
            <person name="Ma J."/>
        </authorList>
    </citation>
    <scope>NUCLEOTIDE SEQUENCE [LARGE SCALE GENOMIC DNA]</scope>
    <source>
        <strain evidence="23">CGMCC 1.10130</strain>
    </source>
</reference>
<dbReference type="GO" id="GO:0046872">
    <property type="term" value="F:metal ion binding"/>
    <property type="evidence" value="ECO:0007669"/>
    <property type="project" value="UniProtKB-UniRule"/>
</dbReference>
<dbReference type="GO" id="GO:0052856">
    <property type="term" value="F:NAD(P)HX epimerase activity"/>
    <property type="evidence" value="ECO:0007669"/>
    <property type="project" value="UniProtKB-UniRule"/>
</dbReference>
<keyword evidence="11 18" id="KW-0413">Isomerase</keyword>
<accession>A0A8J2UA50</accession>
<comment type="function">
    <text evidence="18">Catalyzes the epimerization of the S- and R-forms of NAD(P)HX, a damaged form of NAD(P)H that is a result of enzymatic or heat-dependent hydration. This is a prerequisite for the S-specific NAD(P)H-hydrate dehydratase to allow the repair of both epimers of NAD(P)HX.</text>
</comment>
<dbReference type="PIRSF" id="PIRSF017184">
    <property type="entry name" value="Nnr"/>
    <property type="match status" value="1"/>
</dbReference>
<dbReference type="FunFam" id="3.40.50.10260:FF:000003">
    <property type="entry name" value="Multifunctional fusion protein"/>
    <property type="match status" value="1"/>
</dbReference>
<gene>
    <name evidence="22" type="primary">nnr</name>
    <name evidence="17" type="synonym">nnrD</name>
    <name evidence="18" type="synonym">nnrE</name>
    <name evidence="22" type="ORF">GCM10011369_35140</name>
</gene>
<keyword evidence="7 17" id="KW-0067">ATP-binding</keyword>
<dbReference type="InterPro" id="IPR029056">
    <property type="entry name" value="Ribokinase-like"/>
</dbReference>
<evidence type="ECO:0000313" key="22">
    <source>
        <dbReference type="EMBL" id="GGA89932.1"/>
    </source>
</evidence>
<dbReference type="PROSITE" id="PS51385">
    <property type="entry name" value="YJEF_N"/>
    <property type="match status" value="1"/>
</dbReference>
<feature type="binding site" evidence="17">
    <location>
        <position position="443"/>
    </location>
    <ligand>
        <name>(6S)-NADPHX</name>
        <dbReference type="ChEBI" id="CHEBI:64076"/>
    </ligand>
</feature>
<sequence length="503" mass="53918">MTEFDVSPASLPYKLYTPEQVRKYEPVAAQMAGATLAALMERAGEACFNAIKRRWLNKQRLLILCGRGNNGGDGYVVARLARQHSFGVQLIQVGDPNTLSGEAAQARDKWLQSGGQILPFDEANLEQADIIVDALLGTGLNRPVEAPFDYMIEVINQLGKPVCAVDIPSGLCGTTGKVLGTAVRAEMTVSFVARKQGMYTGRAPDFVGDIEFDELGIRQAFQAQIDSHVEQVRYANFKHFLRARQRTYHKGMCGKVYVVGGDLGMPGAIRLAAEACQRAGAAIVTVISRPEHIGPILSHRPELIVSGAQTASPTLRQTIADVAKVIVVGPGMGTENWGQSMFSMVRETDVPLVVDADALNILADSPSFRDNWILTPHPGEAARLLDMTIEDVELDRFAAASALQKKYGGIVILKGAGTLVTDGEYMRVCRVGNPGMASGGMGDILSGIIGSLLAQGIPAFEAACLAVCIHGDAADLAAEFGERGMLASDLYPHVRRLVNPSND</sequence>
<dbReference type="RefSeq" id="WP_087507587.1">
    <property type="nucleotide sequence ID" value="NZ_BMDX01000030.1"/>
</dbReference>
<evidence type="ECO:0000256" key="7">
    <source>
        <dbReference type="ARBA" id="ARBA00022840"/>
    </source>
</evidence>
<keyword evidence="12 17" id="KW-0456">Lyase</keyword>
<keyword evidence="23" id="KW-1185">Reference proteome</keyword>
<dbReference type="EMBL" id="BMDX01000030">
    <property type="protein sequence ID" value="GGA89932.1"/>
    <property type="molecule type" value="Genomic_DNA"/>
</dbReference>
<comment type="caution">
    <text evidence="22">The sequence shown here is derived from an EMBL/GenBank/DDBJ whole genome shotgun (WGS) entry which is preliminary data.</text>
</comment>
<evidence type="ECO:0000256" key="12">
    <source>
        <dbReference type="ARBA" id="ARBA00023239"/>
    </source>
</evidence>
<feature type="binding site" evidence="18">
    <location>
        <position position="166"/>
    </location>
    <ligand>
        <name>(6S)-NADPHX</name>
        <dbReference type="ChEBI" id="CHEBI:64076"/>
    </ligand>
</feature>
<keyword evidence="13" id="KW-0511">Multifunctional enzyme</keyword>
<evidence type="ECO:0000313" key="23">
    <source>
        <dbReference type="Proteomes" id="UP000619743"/>
    </source>
</evidence>
<comment type="cofactor">
    <cofactor evidence="17">
        <name>Mg(2+)</name>
        <dbReference type="ChEBI" id="CHEBI:18420"/>
    </cofactor>
</comment>
<feature type="binding site" evidence="18">
    <location>
        <position position="70"/>
    </location>
    <ligand>
        <name>K(+)</name>
        <dbReference type="ChEBI" id="CHEBI:29103"/>
    </ligand>
</feature>
<dbReference type="SUPFAM" id="SSF53613">
    <property type="entry name" value="Ribokinase-like"/>
    <property type="match status" value="1"/>
</dbReference>
<keyword evidence="6 17" id="KW-0547">Nucleotide-binding</keyword>
<dbReference type="OrthoDB" id="9806925at2"/>
<feature type="binding site" evidence="17">
    <location>
        <position position="377"/>
    </location>
    <ligand>
        <name>(6S)-NADPHX</name>
        <dbReference type="ChEBI" id="CHEBI:64076"/>
    </ligand>
</feature>
<dbReference type="Gene3D" id="3.40.50.10260">
    <property type="entry name" value="YjeF N-terminal domain"/>
    <property type="match status" value="1"/>
</dbReference>
<feature type="binding site" evidence="17">
    <location>
        <begin position="414"/>
        <end position="418"/>
    </location>
    <ligand>
        <name>AMP</name>
        <dbReference type="ChEBI" id="CHEBI:456215"/>
    </ligand>
</feature>
<protein>
    <recommendedName>
        <fullName evidence="19">Bifunctional NAD(P)H-hydrate repair enzyme</fullName>
    </recommendedName>
    <alternativeName>
        <fullName evidence="19">Nicotinamide nucleotide repair protein</fullName>
    </alternativeName>
    <domain>
        <recommendedName>
            <fullName evidence="19">ADP-dependent (S)-NAD(P)H-hydrate dehydratase</fullName>
            <ecNumber evidence="19">4.2.1.136</ecNumber>
        </recommendedName>
        <alternativeName>
            <fullName evidence="19">ADP-dependent NAD(P)HX dehydratase</fullName>
        </alternativeName>
    </domain>
    <domain>
        <recommendedName>
            <fullName evidence="19">NAD(P)H-hydrate epimerase</fullName>
            <ecNumber evidence="19">5.1.99.6</ecNumber>
        </recommendedName>
    </domain>
</protein>
<dbReference type="CDD" id="cd01171">
    <property type="entry name" value="YXKO-related"/>
    <property type="match status" value="1"/>
</dbReference>
<evidence type="ECO:0000256" key="15">
    <source>
        <dbReference type="ARBA" id="ARBA00048238"/>
    </source>
</evidence>
<organism evidence="22 23">
    <name type="scientific">Neiella marina</name>
    <dbReference type="NCBI Taxonomy" id="508461"/>
    <lineage>
        <taxon>Bacteria</taxon>
        <taxon>Pseudomonadati</taxon>
        <taxon>Pseudomonadota</taxon>
        <taxon>Gammaproteobacteria</taxon>
        <taxon>Alteromonadales</taxon>
        <taxon>Echinimonadaceae</taxon>
        <taxon>Neiella</taxon>
    </lineage>
</organism>
<comment type="similarity">
    <text evidence="18">Belongs to the NnrE/AIBP family.</text>
</comment>
<evidence type="ECO:0000256" key="6">
    <source>
        <dbReference type="ARBA" id="ARBA00022741"/>
    </source>
</evidence>
<proteinExistence type="inferred from homology"/>
<feature type="binding site" evidence="18">
    <location>
        <begin position="137"/>
        <end position="143"/>
    </location>
    <ligand>
        <name>(6S)-NADPHX</name>
        <dbReference type="ChEBI" id="CHEBI:64076"/>
    </ligand>
</feature>
<evidence type="ECO:0000256" key="5">
    <source>
        <dbReference type="ARBA" id="ARBA00022723"/>
    </source>
</evidence>
<dbReference type="InterPro" id="IPR000631">
    <property type="entry name" value="CARKD"/>
</dbReference>
<comment type="cofactor">
    <cofactor evidence="18 19">
        <name>K(+)</name>
        <dbReference type="ChEBI" id="CHEBI:29103"/>
    </cofactor>
    <text evidence="18 19">Binds 1 potassium ion per subunit.</text>
</comment>
<comment type="catalytic activity">
    <reaction evidence="1 18 19">
        <text>(6R)-NADHX = (6S)-NADHX</text>
        <dbReference type="Rhea" id="RHEA:32215"/>
        <dbReference type="ChEBI" id="CHEBI:64074"/>
        <dbReference type="ChEBI" id="CHEBI:64075"/>
        <dbReference type="EC" id="5.1.99.6"/>
    </reaction>
</comment>
<evidence type="ECO:0000256" key="19">
    <source>
        <dbReference type="PIRNR" id="PIRNR017184"/>
    </source>
</evidence>
<comment type="catalytic activity">
    <reaction evidence="15 17 19">
        <text>(6S)-NADHX + ADP = AMP + phosphate + NADH + H(+)</text>
        <dbReference type="Rhea" id="RHEA:32223"/>
        <dbReference type="ChEBI" id="CHEBI:15378"/>
        <dbReference type="ChEBI" id="CHEBI:43474"/>
        <dbReference type="ChEBI" id="CHEBI:57945"/>
        <dbReference type="ChEBI" id="CHEBI:64074"/>
        <dbReference type="ChEBI" id="CHEBI:456215"/>
        <dbReference type="ChEBI" id="CHEBI:456216"/>
        <dbReference type="EC" id="4.2.1.136"/>
    </reaction>
</comment>
<dbReference type="GO" id="GO:0110051">
    <property type="term" value="P:metabolite repair"/>
    <property type="evidence" value="ECO:0007669"/>
    <property type="project" value="TreeGrafter"/>
</dbReference>
<feature type="binding site" evidence="17">
    <location>
        <position position="331"/>
    </location>
    <ligand>
        <name>(6S)-NADPHX</name>
        <dbReference type="ChEBI" id="CHEBI:64076"/>
    </ligand>
</feature>
<dbReference type="SUPFAM" id="SSF64153">
    <property type="entry name" value="YjeF N-terminal domain-like"/>
    <property type="match status" value="1"/>
</dbReference>
<feature type="binding site" evidence="17">
    <location>
        <position position="442"/>
    </location>
    <ligand>
        <name>AMP</name>
        <dbReference type="ChEBI" id="CHEBI:456215"/>
    </ligand>
</feature>
<feature type="domain" description="YjeF N-terminal" evidence="21">
    <location>
        <begin position="21"/>
        <end position="223"/>
    </location>
</feature>
<evidence type="ECO:0000256" key="4">
    <source>
        <dbReference type="ARBA" id="ARBA00009524"/>
    </source>
</evidence>
<dbReference type="AlphaFoldDB" id="A0A8J2UA50"/>
<feature type="binding site" evidence="18">
    <location>
        <begin position="69"/>
        <end position="73"/>
    </location>
    <ligand>
        <name>(6S)-NADPHX</name>
        <dbReference type="ChEBI" id="CHEBI:64076"/>
    </ligand>
</feature>
<dbReference type="PANTHER" id="PTHR12592:SF0">
    <property type="entry name" value="ATP-DEPENDENT (S)-NAD(P)H-HYDRATE DEHYDRATASE"/>
    <property type="match status" value="1"/>
</dbReference>
<dbReference type="InterPro" id="IPR004443">
    <property type="entry name" value="YjeF_N_dom"/>
</dbReference>
<comment type="similarity">
    <text evidence="3 19">In the N-terminal section; belongs to the NnrE/AIBP family.</text>
</comment>
<evidence type="ECO:0000256" key="1">
    <source>
        <dbReference type="ARBA" id="ARBA00000013"/>
    </source>
</evidence>
<evidence type="ECO:0000256" key="9">
    <source>
        <dbReference type="ARBA" id="ARBA00022958"/>
    </source>
</evidence>
<comment type="function">
    <text evidence="14 19">Bifunctional enzyme that catalyzes the epimerization of the S- and R-forms of NAD(P)HX and the dehydration of the S-form of NAD(P)HX at the expense of ADP, which is converted to AMP. This allows the repair of both epimers of NAD(P)HX, a damaged form of NAD(P)H that is a result of enzymatic or heat-dependent hydration.</text>
</comment>
<evidence type="ECO:0000256" key="2">
    <source>
        <dbReference type="ARBA" id="ARBA00000909"/>
    </source>
</evidence>
<dbReference type="InterPro" id="IPR036652">
    <property type="entry name" value="YjeF_N_dom_sf"/>
</dbReference>
<evidence type="ECO:0000256" key="17">
    <source>
        <dbReference type="HAMAP-Rule" id="MF_01965"/>
    </source>
</evidence>
<evidence type="ECO:0000256" key="3">
    <source>
        <dbReference type="ARBA" id="ARBA00006001"/>
    </source>
</evidence>
<name>A0A8J2UA50_9GAMM</name>
<dbReference type="InterPro" id="IPR030677">
    <property type="entry name" value="Nnr"/>
</dbReference>
<comment type="function">
    <text evidence="17">Catalyzes the dehydration of the S-form of NAD(P)HX at the expense of ADP, which is converted to AMP. Together with NAD(P)HX epimerase, which catalyzes the epimerization of the S- and R-forms, the enzyme allows the repair of both epimers of NAD(P)HX, a damaged form of NAD(P)H that is a result of enzymatic or heat-dependent hydration.</text>
</comment>
<evidence type="ECO:0000256" key="16">
    <source>
        <dbReference type="ARBA" id="ARBA00049209"/>
    </source>
</evidence>
<evidence type="ECO:0000256" key="10">
    <source>
        <dbReference type="ARBA" id="ARBA00023027"/>
    </source>
</evidence>
<dbReference type="Pfam" id="PF01256">
    <property type="entry name" value="Carb_kinase"/>
    <property type="match status" value="1"/>
</dbReference>
<evidence type="ECO:0000259" key="21">
    <source>
        <dbReference type="PROSITE" id="PS51385"/>
    </source>
</evidence>
<dbReference type="EC" id="5.1.99.6" evidence="19"/>
<dbReference type="PANTHER" id="PTHR12592">
    <property type="entry name" value="ATP-DEPENDENT (S)-NAD(P)H-HYDRATE DEHYDRATASE FAMILY MEMBER"/>
    <property type="match status" value="1"/>
</dbReference>
<dbReference type="Pfam" id="PF03853">
    <property type="entry name" value="YjeF_N"/>
    <property type="match status" value="1"/>
</dbReference>
<feature type="domain" description="YjeF C-terminal" evidence="20">
    <location>
        <begin position="233"/>
        <end position="501"/>
    </location>
</feature>
<comment type="catalytic activity">
    <reaction evidence="2 18 19">
        <text>(6R)-NADPHX = (6S)-NADPHX</text>
        <dbReference type="Rhea" id="RHEA:32227"/>
        <dbReference type="ChEBI" id="CHEBI:64076"/>
        <dbReference type="ChEBI" id="CHEBI:64077"/>
        <dbReference type="EC" id="5.1.99.6"/>
    </reaction>
</comment>
<comment type="similarity">
    <text evidence="4 19">In the C-terminal section; belongs to the NnrD/CARKD family.</text>
</comment>
<dbReference type="NCBIfam" id="TIGR00197">
    <property type="entry name" value="yjeF_nterm"/>
    <property type="match status" value="1"/>
</dbReference>
<feature type="binding site" evidence="17">
    <location>
        <position position="268"/>
    </location>
    <ligand>
        <name>(6S)-NADPHX</name>
        <dbReference type="ChEBI" id="CHEBI:64076"/>
    </ligand>
</feature>
<comment type="caution">
    <text evidence="18">Lacks conserved residue(s) required for the propagation of feature annotation.</text>
</comment>
<comment type="similarity">
    <text evidence="17">Belongs to the NnrD/CARKD family.</text>
</comment>
<dbReference type="NCBIfam" id="TIGR00196">
    <property type="entry name" value="yjeF_cterm"/>
    <property type="match status" value="1"/>
</dbReference>
<dbReference type="FunFam" id="3.40.1190.20:FF:000017">
    <property type="entry name" value="Multifunctional fusion protein"/>
    <property type="match status" value="1"/>
</dbReference>
<dbReference type="EC" id="4.2.1.136" evidence="19"/>
<feature type="binding site" evidence="18">
    <location>
        <position position="133"/>
    </location>
    <ligand>
        <name>K(+)</name>
        <dbReference type="ChEBI" id="CHEBI:29103"/>
    </ligand>
</feature>
<keyword evidence="5 18" id="KW-0479">Metal-binding</keyword>
<dbReference type="HAMAP" id="MF_01966">
    <property type="entry name" value="NADHX_epimerase"/>
    <property type="match status" value="1"/>
</dbReference>
<dbReference type="GO" id="GO:0052855">
    <property type="term" value="F:ADP-dependent NAD(P)H-hydrate dehydratase activity"/>
    <property type="evidence" value="ECO:0007669"/>
    <property type="project" value="UniProtKB-UniRule"/>
</dbReference>
<comment type="catalytic activity">
    <reaction evidence="16 17 19">
        <text>(6S)-NADPHX + ADP = AMP + phosphate + NADPH + H(+)</text>
        <dbReference type="Rhea" id="RHEA:32235"/>
        <dbReference type="ChEBI" id="CHEBI:15378"/>
        <dbReference type="ChEBI" id="CHEBI:43474"/>
        <dbReference type="ChEBI" id="CHEBI:57783"/>
        <dbReference type="ChEBI" id="CHEBI:64076"/>
        <dbReference type="ChEBI" id="CHEBI:456215"/>
        <dbReference type="ChEBI" id="CHEBI:456216"/>
        <dbReference type="EC" id="4.2.1.136"/>
    </reaction>
</comment>
<dbReference type="GO" id="GO:0005524">
    <property type="term" value="F:ATP binding"/>
    <property type="evidence" value="ECO:0007669"/>
    <property type="project" value="UniProtKB-UniRule"/>
</dbReference>
<feature type="binding site" evidence="18">
    <location>
        <position position="169"/>
    </location>
    <ligand>
        <name>K(+)</name>
        <dbReference type="ChEBI" id="CHEBI:29103"/>
    </ligand>
</feature>
<evidence type="ECO:0000259" key="20">
    <source>
        <dbReference type="PROSITE" id="PS51383"/>
    </source>
</evidence>
<evidence type="ECO:0000256" key="13">
    <source>
        <dbReference type="ARBA" id="ARBA00023268"/>
    </source>
</evidence>
<comment type="subunit">
    <text evidence="17">Homotetramer.</text>
</comment>
<keyword evidence="10 17" id="KW-0520">NAD</keyword>
<evidence type="ECO:0000256" key="18">
    <source>
        <dbReference type="HAMAP-Rule" id="MF_01966"/>
    </source>
</evidence>
<dbReference type="HAMAP" id="MF_01965">
    <property type="entry name" value="NADHX_dehydratase"/>
    <property type="match status" value="1"/>
</dbReference>
<dbReference type="Proteomes" id="UP000619743">
    <property type="component" value="Unassembled WGS sequence"/>
</dbReference>
<dbReference type="Gene3D" id="3.40.1190.20">
    <property type="match status" value="1"/>
</dbReference>
<evidence type="ECO:0000256" key="11">
    <source>
        <dbReference type="ARBA" id="ARBA00023235"/>
    </source>
</evidence>
<evidence type="ECO:0000256" key="14">
    <source>
        <dbReference type="ARBA" id="ARBA00025153"/>
    </source>
</evidence>
<keyword evidence="8 17" id="KW-0521">NADP</keyword>
<dbReference type="GO" id="GO:0046496">
    <property type="term" value="P:nicotinamide nucleotide metabolic process"/>
    <property type="evidence" value="ECO:0007669"/>
    <property type="project" value="UniProtKB-UniRule"/>
</dbReference>
<dbReference type="PROSITE" id="PS51383">
    <property type="entry name" value="YJEF_C_3"/>
    <property type="match status" value="1"/>
</dbReference>
<evidence type="ECO:0000256" key="8">
    <source>
        <dbReference type="ARBA" id="ARBA00022857"/>
    </source>
</evidence>
<keyword evidence="9 18" id="KW-0630">Potassium</keyword>